<accession>A0A0F8WXU6</accession>
<protein>
    <submittedName>
        <fullName evidence="1">Uncharacterized protein</fullName>
    </submittedName>
</protein>
<dbReference type="EMBL" id="LAZR01062459">
    <property type="protein sequence ID" value="KKK61468.1"/>
    <property type="molecule type" value="Genomic_DNA"/>
</dbReference>
<feature type="non-terminal residue" evidence="1">
    <location>
        <position position="100"/>
    </location>
</feature>
<comment type="caution">
    <text evidence="1">The sequence shown here is derived from an EMBL/GenBank/DDBJ whole genome shotgun (WGS) entry which is preliminary data.</text>
</comment>
<sequence>MFQNKKQKGILCILLIFLSLILAFNLTPTFNENSVDTNRIDQMNTPFRDLDLKISDTLINQYSGIGKAQNITRSGTGHFLNYGLNITNNENASIIIPNEW</sequence>
<evidence type="ECO:0000313" key="1">
    <source>
        <dbReference type="EMBL" id="KKK61468.1"/>
    </source>
</evidence>
<gene>
    <name evidence="1" type="ORF">LCGC14_3014040</name>
</gene>
<proteinExistence type="predicted"/>
<name>A0A0F8WXU6_9ZZZZ</name>
<dbReference type="AlphaFoldDB" id="A0A0F8WXU6"/>
<organism evidence="1">
    <name type="scientific">marine sediment metagenome</name>
    <dbReference type="NCBI Taxonomy" id="412755"/>
    <lineage>
        <taxon>unclassified sequences</taxon>
        <taxon>metagenomes</taxon>
        <taxon>ecological metagenomes</taxon>
    </lineage>
</organism>
<reference evidence="1" key="1">
    <citation type="journal article" date="2015" name="Nature">
        <title>Complex archaea that bridge the gap between prokaryotes and eukaryotes.</title>
        <authorList>
            <person name="Spang A."/>
            <person name="Saw J.H."/>
            <person name="Jorgensen S.L."/>
            <person name="Zaremba-Niedzwiedzka K."/>
            <person name="Martijn J."/>
            <person name="Lind A.E."/>
            <person name="van Eijk R."/>
            <person name="Schleper C."/>
            <person name="Guy L."/>
            <person name="Ettema T.J."/>
        </authorList>
    </citation>
    <scope>NUCLEOTIDE SEQUENCE</scope>
</reference>